<dbReference type="EMBL" id="PRBV01000014">
    <property type="protein sequence ID" value="RTJ78337.1"/>
    <property type="molecule type" value="Genomic_DNA"/>
</dbReference>
<dbReference type="Proteomes" id="UP000288507">
    <property type="component" value="Unassembled WGS sequence"/>
</dbReference>
<dbReference type="InterPro" id="IPR029045">
    <property type="entry name" value="ClpP/crotonase-like_dom_sf"/>
</dbReference>
<comment type="caution">
    <text evidence="1">The sequence shown here is derived from an EMBL/GenBank/DDBJ whole genome shotgun (WGS) entry which is preliminary data.</text>
</comment>
<proteinExistence type="predicted"/>
<reference evidence="1 2" key="1">
    <citation type="journal article" date="2019" name="Appl. Environ. Microbiol.">
        <title>Population genetics and characterization of Campylobacter jejuni isolates in western jackdaws and game birds in Finland.</title>
        <authorList>
            <person name="Kovanen S."/>
            <person name="Rossi M."/>
            <person name="Pohja-Mykra M."/>
            <person name="Nieminen T."/>
            <person name="Raunio-Saarnisto M."/>
            <person name="Sauvala M."/>
            <person name="Fredriksson-Ahomaa M."/>
            <person name="Hanninen M.L."/>
            <person name="Kivisto R."/>
        </authorList>
    </citation>
    <scope>NUCLEOTIDE SEQUENCE [LARGE SCALE GENOMIC DNA]</scope>
    <source>
        <strain evidence="1 2">CB313</strain>
    </source>
</reference>
<dbReference type="RefSeq" id="WP_126232454.1">
    <property type="nucleotide sequence ID" value="NZ_PRBV01000014.1"/>
</dbReference>
<dbReference type="Gene3D" id="3.90.226.10">
    <property type="entry name" value="2-enoyl-CoA Hydratase, Chain A, domain 1"/>
    <property type="match status" value="1"/>
</dbReference>
<dbReference type="InterPro" id="IPR023562">
    <property type="entry name" value="ClpP/TepA"/>
</dbReference>
<organism evidence="1 2">
    <name type="scientific">Campylobacter jejuni</name>
    <dbReference type="NCBI Taxonomy" id="197"/>
    <lineage>
        <taxon>Bacteria</taxon>
        <taxon>Pseudomonadati</taxon>
        <taxon>Campylobacterota</taxon>
        <taxon>Epsilonproteobacteria</taxon>
        <taxon>Campylobacterales</taxon>
        <taxon>Campylobacteraceae</taxon>
        <taxon>Campylobacter</taxon>
    </lineage>
</organism>
<dbReference type="SUPFAM" id="SSF52096">
    <property type="entry name" value="ClpP/crotonase"/>
    <property type="match status" value="1"/>
</dbReference>
<dbReference type="Pfam" id="PF00574">
    <property type="entry name" value="CLP_protease"/>
    <property type="match status" value="1"/>
</dbReference>
<sequence>MNNITLGGWNNNQNEPVFTDKLSHYLSVQNKVVQNFTLHIDSFDTDKGLFHVLVDKLRTASPESKLDIHISSMGGSVIELLELKNVIKEKFLGRTTTWLTYGSSAGAFTFLLGDTRVAYPEASMMIHNFSATVRGKSRDIIDKVEHYKKWLHPFFVKLIEPYFSETTIKEIMSGRDVWMTTPELCKRGIATHVHYMGELIEAKDYLEKIKSTKVSKTKTKGK</sequence>
<evidence type="ECO:0008006" key="3">
    <source>
        <dbReference type="Google" id="ProtNLM"/>
    </source>
</evidence>
<evidence type="ECO:0000313" key="2">
    <source>
        <dbReference type="Proteomes" id="UP000288507"/>
    </source>
</evidence>
<dbReference type="AlphaFoldDB" id="A0A431EB12"/>
<protein>
    <recommendedName>
        <fullName evidence="3">ATP-dependent Clp protease proteolytic subunit</fullName>
    </recommendedName>
</protein>
<gene>
    <name evidence="1" type="ORF">C3H57_08505</name>
</gene>
<accession>A0A431EB12</accession>
<name>A0A431EB12_CAMJU</name>
<evidence type="ECO:0000313" key="1">
    <source>
        <dbReference type="EMBL" id="RTJ78337.1"/>
    </source>
</evidence>